<dbReference type="InterPro" id="IPR029063">
    <property type="entry name" value="SAM-dependent_MTases_sf"/>
</dbReference>
<sequence length="204" mass="22517">MPAHEKPFAPSAEENKAAILAVIQPLLANARNLLEIGSGTGQHAVCFAAAMPHLRWQTSDLAENLPGIRGWLEEAALPNLPQPIALDAGGDWPARRYDAVFSANTTHIMPEPRVPDMLSGVGRVLVSGGRFLLYGPFNEGGRYTGEGNQRFDAWLKQQDPRMGLRNLEDLEAIGRQHGLRLLESRLMPANNRTLIWVREPREGD</sequence>
<accession>A0A6M0K268</accession>
<dbReference type="PANTHER" id="PTHR20974:SF0">
    <property type="entry name" value="UPF0585 PROTEIN CG18661"/>
    <property type="match status" value="1"/>
</dbReference>
<evidence type="ECO:0000313" key="1">
    <source>
        <dbReference type="EMBL" id="NEV63836.1"/>
    </source>
</evidence>
<dbReference type="Proteomes" id="UP000483379">
    <property type="component" value="Unassembled WGS sequence"/>
</dbReference>
<dbReference type="SUPFAM" id="SSF53335">
    <property type="entry name" value="S-adenosyl-L-methionine-dependent methyltransferases"/>
    <property type="match status" value="1"/>
</dbReference>
<name>A0A6M0K268_9GAMM</name>
<dbReference type="EMBL" id="JAAIJQ010000064">
    <property type="protein sequence ID" value="NEV63836.1"/>
    <property type="molecule type" value="Genomic_DNA"/>
</dbReference>
<dbReference type="Pfam" id="PF06080">
    <property type="entry name" value="DUF938"/>
    <property type="match status" value="1"/>
</dbReference>
<protein>
    <submittedName>
        <fullName evidence="1">DUF938 domain-containing protein</fullName>
    </submittedName>
</protein>
<dbReference type="AlphaFoldDB" id="A0A6M0K268"/>
<keyword evidence="2" id="KW-1185">Reference proteome</keyword>
<proteinExistence type="predicted"/>
<dbReference type="InterPro" id="IPR010342">
    <property type="entry name" value="DUF938"/>
</dbReference>
<reference evidence="1 2" key="1">
    <citation type="submission" date="2020-02" db="EMBL/GenBank/DDBJ databases">
        <title>Genome sequences of Thiorhodococcus mannitoliphagus and Thiorhodococcus minor, purple sulfur photosynthetic bacteria in the gammaproteobacterial family, Chromatiaceae.</title>
        <authorList>
            <person name="Aviles F.A."/>
            <person name="Meyer T.E."/>
            <person name="Kyndt J.A."/>
        </authorList>
    </citation>
    <scope>NUCLEOTIDE SEQUENCE [LARGE SCALE GENOMIC DNA]</scope>
    <source>
        <strain evidence="1 2">DSM 11518</strain>
    </source>
</reference>
<dbReference type="Gene3D" id="3.40.50.150">
    <property type="entry name" value="Vaccinia Virus protein VP39"/>
    <property type="match status" value="1"/>
</dbReference>
<dbReference type="RefSeq" id="WP_164454299.1">
    <property type="nucleotide sequence ID" value="NZ_JAAIJQ010000064.1"/>
</dbReference>
<comment type="caution">
    <text evidence="1">The sequence shown here is derived from an EMBL/GenBank/DDBJ whole genome shotgun (WGS) entry which is preliminary data.</text>
</comment>
<gene>
    <name evidence="1" type="ORF">G3446_18415</name>
</gene>
<evidence type="ECO:0000313" key="2">
    <source>
        <dbReference type="Proteomes" id="UP000483379"/>
    </source>
</evidence>
<organism evidence="1 2">
    <name type="scientific">Thiorhodococcus minor</name>
    <dbReference type="NCBI Taxonomy" id="57489"/>
    <lineage>
        <taxon>Bacteria</taxon>
        <taxon>Pseudomonadati</taxon>
        <taxon>Pseudomonadota</taxon>
        <taxon>Gammaproteobacteria</taxon>
        <taxon>Chromatiales</taxon>
        <taxon>Chromatiaceae</taxon>
        <taxon>Thiorhodococcus</taxon>
    </lineage>
</organism>
<dbReference type="PANTHER" id="PTHR20974">
    <property type="entry name" value="UPF0585 PROTEIN CG18661"/>
    <property type="match status" value="1"/>
</dbReference>